<accession>A0AAD4Q3T9</accession>
<comment type="caution">
    <text evidence="2">The sequence shown here is derived from an EMBL/GenBank/DDBJ whole genome shotgun (WGS) entry which is preliminary data.</text>
</comment>
<keyword evidence="1" id="KW-0812">Transmembrane</keyword>
<name>A0AAD4Q3T9_9EURO</name>
<dbReference type="RefSeq" id="XP_046075457.1">
    <property type="nucleotide sequence ID" value="XM_046215446.1"/>
</dbReference>
<sequence length="174" mass="20367">MLTMRCFIRVSVLVRVLRVDFAMTAYKSFLIIGTTFILFSSLSYPSHLGFDVDWADSLNTILPRRGAILVHMYIKYLSQRISDMKNWIIHDMKTLQNCIIEKRRESRRLIIHNKNDEHGWCNLSTNISWYCWSHTLAKDKIGRQITGSLRKKQNIGFFACCWSSFLVYLGSGVY</sequence>
<dbReference type="AlphaFoldDB" id="A0AAD4Q3T9"/>
<evidence type="ECO:0000313" key="2">
    <source>
        <dbReference type="EMBL" id="KAH8702081.1"/>
    </source>
</evidence>
<organism evidence="2 3">
    <name type="scientific">Talaromyces proteolyticus</name>
    <dbReference type="NCBI Taxonomy" id="1131652"/>
    <lineage>
        <taxon>Eukaryota</taxon>
        <taxon>Fungi</taxon>
        <taxon>Dikarya</taxon>
        <taxon>Ascomycota</taxon>
        <taxon>Pezizomycotina</taxon>
        <taxon>Eurotiomycetes</taxon>
        <taxon>Eurotiomycetidae</taxon>
        <taxon>Eurotiales</taxon>
        <taxon>Trichocomaceae</taxon>
        <taxon>Talaromyces</taxon>
        <taxon>Talaromyces sect. Bacilispori</taxon>
    </lineage>
</organism>
<feature type="transmembrane region" description="Helical" evidence="1">
    <location>
        <begin position="21"/>
        <end position="42"/>
    </location>
</feature>
<dbReference type="Proteomes" id="UP001201262">
    <property type="component" value="Unassembled WGS sequence"/>
</dbReference>
<keyword evidence="1" id="KW-0472">Membrane</keyword>
<protein>
    <submittedName>
        <fullName evidence="2">Uncharacterized protein</fullName>
    </submittedName>
</protein>
<evidence type="ECO:0000313" key="3">
    <source>
        <dbReference type="Proteomes" id="UP001201262"/>
    </source>
</evidence>
<gene>
    <name evidence="2" type="ORF">BGW36DRAFT_372163</name>
</gene>
<dbReference type="GeneID" id="70245733"/>
<proteinExistence type="predicted"/>
<dbReference type="EMBL" id="JAJTJA010000003">
    <property type="protein sequence ID" value="KAH8702081.1"/>
    <property type="molecule type" value="Genomic_DNA"/>
</dbReference>
<keyword evidence="3" id="KW-1185">Reference proteome</keyword>
<evidence type="ECO:0000256" key="1">
    <source>
        <dbReference type="SAM" id="Phobius"/>
    </source>
</evidence>
<reference evidence="2" key="1">
    <citation type="submission" date="2021-12" db="EMBL/GenBank/DDBJ databases">
        <title>Convergent genome expansion in fungi linked to evolution of root-endophyte symbiosis.</title>
        <authorList>
            <consortium name="DOE Joint Genome Institute"/>
            <person name="Ke Y.-H."/>
            <person name="Bonito G."/>
            <person name="Liao H.-L."/>
            <person name="Looney B."/>
            <person name="Rojas-Flechas A."/>
            <person name="Nash J."/>
            <person name="Hameed K."/>
            <person name="Schadt C."/>
            <person name="Martin F."/>
            <person name="Crous P.W."/>
            <person name="Miettinen O."/>
            <person name="Magnuson J.K."/>
            <person name="Labbe J."/>
            <person name="Jacobson D."/>
            <person name="Doktycz M.J."/>
            <person name="Veneault-Fourrey C."/>
            <person name="Kuo A."/>
            <person name="Mondo S."/>
            <person name="Calhoun S."/>
            <person name="Riley R."/>
            <person name="Ohm R."/>
            <person name="LaButti K."/>
            <person name="Andreopoulos B."/>
            <person name="Pangilinan J."/>
            <person name="Nolan M."/>
            <person name="Tritt A."/>
            <person name="Clum A."/>
            <person name="Lipzen A."/>
            <person name="Daum C."/>
            <person name="Barry K."/>
            <person name="Grigoriev I.V."/>
            <person name="Vilgalys R."/>
        </authorList>
    </citation>
    <scope>NUCLEOTIDE SEQUENCE</scope>
    <source>
        <strain evidence="2">PMI_201</strain>
    </source>
</reference>
<keyword evidence="1" id="KW-1133">Transmembrane helix</keyword>